<keyword evidence="4" id="KW-1185">Reference proteome</keyword>
<dbReference type="InterPro" id="IPR036844">
    <property type="entry name" value="Hint_dom_sf"/>
</dbReference>
<evidence type="ECO:0000313" key="4">
    <source>
        <dbReference type="Proteomes" id="UP000617355"/>
    </source>
</evidence>
<dbReference type="EMBL" id="BMGI01000001">
    <property type="protein sequence ID" value="GGD21854.1"/>
    <property type="molecule type" value="Genomic_DNA"/>
</dbReference>
<name>A0ABQ1QCF6_9RHOB</name>
<feature type="region of interest" description="Disordered" evidence="1">
    <location>
        <begin position="41"/>
        <end position="92"/>
    </location>
</feature>
<reference evidence="4" key="1">
    <citation type="journal article" date="2019" name="Int. J. Syst. Evol. Microbiol.">
        <title>The Global Catalogue of Microorganisms (GCM) 10K type strain sequencing project: providing services to taxonomists for standard genome sequencing and annotation.</title>
        <authorList>
            <consortium name="The Broad Institute Genomics Platform"/>
            <consortium name="The Broad Institute Genome Sequencing Center for Infectious Disease"/>
            <person name="Wu L."/>
            <person name="Ma J."/>
        </authorList>
    </citation>
    <scope>NUCLEOTIDE SEQUENCE [LARGE SCALE GENOMIC DNA]</scope>
    <source>
        <strain evidence="4">CGMCC 1.12922</strain>
    </source>
</reference>
<feature type="compositionally biased region" description="Polar residues" evidence="1">
    <location>
        <begin position="62"/>
        <end position="92"/>
    </location>
</feature>
<protein>
    <recommendedName>
        <fullName evidence="2">Hedgehog/Intein (Hint) domain-containing protein</fullName>
    </recommendedName>
</protein>
<dbReference type="Gene3D" id="2.170.16.10">
    <property type="entry name" value="Hedgehog/Intein (Hint) domain"/>
    <property type="match status" value="1"/>
</dbReference>
<dbReference type="InterPro" id="IPR028992">
    <property type="entry name" value="Hedgehog/Intein_dom"/>
</dbReference>
<dbReference type="Proteomes" id="UP000617355">
    <property type="component" value="Unassembled WGS sequence"/>
</dbReference>
<dbReference type="InterPro" id="IPR049804">
    <property type="entry name" value="Choice_anch_L"/>
</dbReference>
<proteinExistence type="predicted"/>
<dbReference type="SUPFAM" id="SSF51294">
    <property type="entry name" value="Hedgehog/intein (Hint) domain"/>
    <property type="match status" value="1"/>
</dbReference>
<dbReference type="CDD" id="cd00081">
    <property type="entry name" value="Hint"/>
    <property type="match status" value="1"/>
</dbReference>
<feature type="domain" description="Hedgehog/Intein (Hint)" evidence="2">
    <location>
        <begin position="338"/>
        <end position="475"/>
    </location>
</feature>
<accession>A0ABQ1QCF6</accession>
<gene>
    <name evidence="3" type="ORF">GCM10011358_02930</name>
</gene>
<dbReference type="Pfam" id="PF13403">
    <property type="entry name" value="Hint_2"/>
    <property type="match status" value="1"/>
</dbReference>
<dbReference type="RefSeq" id="WP_188525833.1">
    <property type="nucleotide sequence ID" value="NZ_BMGI01000001.1"/>
</dbReference>
<comment type="caution">
    <text evidence="3">The sequence shown here is derived from an EMBL/GenBank/DDBJ whole genome shotgun (WGS) entry which is preliminary data.</text>
</comment>
<dbReference type="NCBIfam" id="NF038133">
    <property type="entry name" value="choice_anch_L"/>
    <property type="match status" value="1"/>
</dbReference>
<evidence type="ECO:0000256" key="1">
    <source>
        <dbReference type="SAM" id="MobiDB-lite"/>
    </source>
</evidence>
<organism evidence="3 4">
    <name type="scientific">Sinisalibacter lacisalsi</name>
    <dbReference type="NCBI Taxonomy" id="1526570"/>
    <lineage>
        <taxon>Bacteria</taxon>
        <taxon>Pseudomonadati</taxon>
        <taxon>Pseudomonadota</taxon>
        <taxon>Alphaproteobacteria</taxon>
        <taxon>Rhodobacterales</taxon>
        <taxon>Roseobacteraceae</taxon>
        <taxon>Sinisalibacter</taxon>
    </lineage>
</organism>
<sequence length="530" mass="55815">MVAASELPISTNASALDMAQTIFGEGVTVVSASYSGDNRSSGIYSNGDAVSPGVTPGDTGVMLSTGNLRDFTNNRGEANQSGSTSSDMRNGIDNNADFNELAGTRTYDASFLDVDFIPTGDEMTLQFVFASEEYPEYAGSIYNDIVGVWVNGEVVELAVGNGQTAVGNVNQTSNENLYVSNTSSQFNTEMDGFTVTMTLKMPVIEGEVNSIRIGIADATDTQYDSTLLIAGGSAQTALIANDDATTVGLGGTTTLDVLANDQGPGNATLTITHINGIAVNAGDSVTLTTGQVVTLNTDGTFTINADGDEESVNFSYTVAAGNGGGLSDSAFVTINSVPCFVAGTLIATPHGEVSVENLRPGDLVMTHDHGPQPLRWIGRRRVQASGSHAPIRIAPDTFGAHRELLVSPLHRVLIRDALAELLFGEGEVLVAAKDLVNDHSVRRVEGGEVEYVHILFDAHEVVISEGLATESFLPGPQTSRSFKREIVEEIISIFPELDPDTGVGYSSAARRTLRAYEARLLFGRAGEVAA</sequence>
<evidence type="ECO:0000313" key="3">
    <source>
        <dbReference type="EMBL" id="GGD21854.1"/>
    </source>
</evidence>
<dbReference type="Pfam" id="PF17963">
    <property type="entry name" value="Big_9"/>
    <property type="match status" value="1"/>
</dbReference>
<evidence type="ECO:0000259" key="2">
    <source>
        <dbReference type="Pfam" id="PF13403"/>
    </source>
</evidence>